<evidence type="ECO:0000256" key="9">
    <source>
        <dbReference type="ARBA" id="ARBA00044968"/>
    </source>
</evidence>
<keyword evidence="3" id="KW-0597">Phosphoprotein</keyword>
<dbReference type="SUPFAM" id="SSF56784">
    <property type="entry name" value="HAD-like"/>
    <property type="match status" value="1"/>
</dbReference>
<dbReference type="PANTHER" id="PTHR46193:SF18">
    <property type="entry name" value="HEXITOL PHOSPHATASE B"/>
    <property type="match status" value="1"/>
</dbReference>
<dbReference type="SFLD" id="SFLDG01129">
    <property type="entry name" value="C1.5:_HAD__Beta-PGM__Phosphata"/>
    <property type="match status" value="1"/>
</dbReference>
<dbReference type="InterPro" id="IPR023214">
    <property type="entry name" value="HAD_sf"/>
</dbReference>
<comment type="similarity">
    <text evidence="2">Belongs to the HAD-like hydrolase superfamily. CbbY/CbbZ/Gph/YieH family.</text>
</comment>
<evidence type="ECO:0000256" key="8">
    <source>
        <dbReference type="ARBA" id="ARBA00044926"/>
    </source>
</evidence>
<dbReference type="OrthoDB" id="9778019at2"/>
<evidence type="ECO:0000256" key="6">
    <source>
        <dbReference type="ARBA" id="ARBA00023235"/>
    </source>
</evidence>
<evidence type="ECO:0000256" key="2">
    <source>
        <dbReference type="ARBA" id="ARBA00006171"/>
    </source>
</evidence>
<dbReference type="Pfam" id="PF00702">
    <property type="entry name" value="Hydrolase"/>
    <property type="match status" value="1"/>
</dbReference>
<dbReference type="Gene3D" id="1.10.150.240">
    <property type="entry name" value="Putative phosphatase, domain 2"/>
    <property type="match status" value="1"/>
</dbReference>
<gene>
    <name evidence="11" type="ORF">SAMN05444354_110163</name>
</gene>
<dbReference type="NCBIfam" id="TIGR01509">
    <property type="entry name" value="HAD-SF-IA-v3"/>
    <property type="match status" value="1"/>
</dbReference>
<evidence type="ECO:0000313" key="12">
    <source>
        <dbReference type="Proteomes" id="UP000182719"/>
    </source>
</evidence>
<dbReference type="SFLD" id="SFLDS00003">
    <property type="entry name" value="Haloacid_Dehalogenase"/>
    <property type="match status" value="1"/>
</dbReference>
<dbReference type="NCBIfam" id="TIGR01549">
    <property type="entry name" value="HAD-SF-IA-v1"/>
    <property type="match status" value="1"/>
</dbReference>
<organism evidence="11 12">
    <name type="scientific">Stigmatella aurantiaca</name>
    <dbReference type="NCBI Taxonomy" id="41"/>
    <lineage>
        <taxon>Bacteria</taxon>
        <taxon>Pseudomonadati</taxon>
        <taxon>Myxococcota</taxon>
        <taxon>Myxococcia</taxon>
        <taxon>Myxococcales</taxon>
        <taxon>Cystobacterineae</taxon>
        <taxon>Archangiaceae</taxon>
        <taxon>Stigmatella</taxon>
    </lineage>
</organism>
<dbReference type="CDD" id="cd07505">
    <property type="entry name" value="HAD_BPGM-like"/>
    <property type="match status" value="1"/>
</dbReference>
<dbReference type="AlphaFoldDB" id="A0A1H7UR69"/>
<dbReference type="EC" id="5.4.2.6" evidence="9"/>
<protein>
    <recommendedName>
        <fullName evidence="10">Beta-phosphoglucomutase</fullName>
        <ecNumber evidence="9">5.4.2.6</ecNumber>
    </recommendedName>
</protein>
<evidence type="ECO:0000256" key="10">
    <source>
        <dbReference type="ARBA" id="ARBA00044991"/>
    </source>
</evidence>
<evidence type="ECO:0000256" key="1">
    <source>
        <dbReference type="ARBA" id="ARBA00001946"/>
    </source>
</evidence>
<evidence type="ECO:0000256" key="7">
    <source>
        <dbReference type="ARBA" id="ARBA00023277"/>
    </source>
</evidence>
<dbReference type="InterPro" id="IPR010976">
    <property type="entry name" value="B-phosphoglucomutase_hydrolase"/>
</dbReference>
<keyword evidence="6" id="KW-0413">Isomerase</keyword>
<reference evidence="12" key="1">
    <citation type="submission" date="2016-10" db="EMBL/GenBank/DDBJ databases">
        <authorList>
            <person name="Varghese N."/>
            <person name="Submissions S."/>
        </authorList>
    </citation>
    <scope>NUCLEOTIDE SEQUENCE [LARGE SCALE GENOMIC DNA]</scope>
    <source>
        <strain evidence="12">DSM 17044</strain>
    </source>
</reference>
<comment type="cofactor">
    <cofactor evidence="1">
        <name>Mg(2+)</name>
        <dbReference type="ChEBI" id="CHEBI:18420"/>
    </cofactor>
</comment>
<dbReference type="GO" id="GO:0008801">
    <property type="term" value="F:beta-phosphoglucomutase activity"/>
    <property type="evidence" value="ECO:0007669"/>
    <property type="project" value="UniProtKB-EC"/>
</dbReference>
<dbReference type="InterPro" id="IPR036412">
    <property type="entry name" value="HAD-like_sf"/>
</dbReference>
<sequence>MTAFPRPLAVIFDMDGTLVDNMRFHSEAWVSLSRKLGVEATAERFEREFAGKKNEEILPLLLGRPLPAEELARLSLEKEIHYRTIYTPHLALMRGAEAFIARLQGAHLRLAVATASPTENRQLVLDGLGIRSTFARVVGAEEVVHGKPAPDIFLAAARGLGVEPAACVVFEDALNGIRAARAAGMLAVGITSTTPPELLREAGAHWTAPDFASLPPELEALLLDGKGASR</sequence>
<dbReference type="InterPro" id="IPR023198">
    <property type="entry name" value="PGP-like_dom2"/>
</dbReference>
<dbReference type="InterPro" id="IPR006439">
    <property type="entry name" value="HAD-SF_hydro_IA"/>
</dbReference>
<accession>A0A1H7UR69</accession>
<evidence type="ECO:0000256" key="3">
    <source>
        <dbReference type="ARBA" id="ARBA00022553"/>
    </source>
</evidence>
<dbReference type="SFLD" id="SFLDG01135">
    <property type="entry name" value="C1.5.6:_HAD__Beta-PGM__Phospha"/>
    <property type="match status" value="1"/>
</dbReference>
<proteinExistence type="inferred from homology"/>
<keyword evidence="4" id="KW-0479">Metal-binding</keyword>
<dbReference type="RefSeq" id="WP_075008125.1">
    <property type="nucleotide sequence ID" value="NZ_FOAP01000010.1"/>
</dbReference>
<evidence type="ECO:0000256" key="4">
    <source>
        <dbReference type="ARBA" id="ARBA00022723"/>
    </source>
</evidence>
<evidence type="ECO:0000313" key="11">
    <source>
        <dbReference type="EMBL" id="SEL99492.1"/>
    </source>
</evidence>
<dbReference type="EMBL" id="FOAP01000010">
    <property type="protein sequence ID" value="SEL99492.1"/>
    <property type="molecule type" value="Genomic_DNA"/>
</dbReference>
<keyword evidence="12" id="KW-1185">Reference proteome</keyword>
<evidence type="ECO:0000256" key="5">
    <source>
        <dbReference type="ARBA" id="ARBA00022842"/>
    </source>
</evidence>
<dbReference type="NCBIfam" id="TIGR02009">
    <property type="entry name" value="PGMB-YQAB-SF"/>
    <property type="match status" value="1"/>
</dbReference>
<dbReference type="PANTHER" id="PTHR46193">
    <property type="entry name" value="6-PHOSPHOGLUCONATE PHOSPHATASE"/>
    <property type="match status" value="1"/>
</dbReference>
<dbReference type="Gene3D" id="3.40.50.1000">
    <property type="entry name" value="HAD superfamily/HAD-like"/>
    <property type="match status" value="1"/>
</dbReference>
<dbReference type="GO" id="GO:0046872">
    <property type="term" value="F:metal ion binding"/>
    <property type="evidence" value="ECO:0007669"/>
    <property type="project" value="UniProtKB-KW"/>
</dbReference>
<name>A0A1H7UR69_STIAU</name>
<dbReference type="InterPro" id="IPR051600">
    <property type="entry name" value="Beta-PGM-like"/>
</dbReference>
<keyword evidence="5" id="KW-0460">Magnesium</keyword>
<keyword evidence="7" id="KW-0119">Carbohydrate metabolism</keyword>
<comment type="catalytic activity">
    <reaction evidence="8">
        <text>beta-D-glucose 1-phosphate = beta-D-glucose 6-phosphate</text>
        <dbReference type="Rhea" id="RHEA:20113"/>
        <dbReference type="ChEBI" id="CHEBI:57684"/>
        <dbReference type="ChEBI" id="CHEBI:58247"/>
        <dbReference type="EC" id="5.4.2.6"/>
    </reaction>
</comment>
<dbReference type="Proteomes" id="UP000182719">
    <property type="component" value="Unassembled WGS sequence"/>
</dbReference>